<keyword evidence="6" id="KW-1185">Reference proteome</keyword>
<dbReference type="SMART" id="SM00261">
    <property type="entry name" value="FU"/>
    <property type="match status" value="1"/>
</dbReference>
<organism evidence="5 6">
    <name type="scientific">Geodia barretti</name>
    <name type="common">Barrett's horny sponge</name>
    <dbReference type="NCBI Taxonomy" id="519541"/>
    <lineage>
        <taxon>Eukaryota</taxon>
        <taxon>Metazoa</taxon>
        <taxon>Porifera</taxon>
        <taxon>Demospongiae</taxon>
        <taxon>Heteroscleromorpha</taxon>
        <taxon>Tetractinellida</taxon>
        <taxon>Astrophorina</taxon>
        <taxon>Geodiidae</taxon>
        <taxon>Geodia</taxon>
    </lineage>
</organism>
<keyword evidence="3" id="KW-0720">Serine protease</keyword>
<keyword evidence="2" id="KW-0378">Hydrolase</keyword>
<accession>A0AA35W5K1</accession>
<dbReference type="InterPro" id="IPR006212">
    <property type="entry name" value="Furin_repeat"/>
</dbReference>
<feature type="domain" description="P/Homo B" evidence="4">
    <location>
        <begin position="1"/>
        <end position="117"/>
    </location>
</feature>
<name>A0AA35W5K1_GEOBA</name>
<evidence type="ECO:0000313" key="6">
    <source>
        <dbReference type="Proteomes" id="UP001174909"/>
    </source>
</evidence>
<comment type="caution">
    <text evidence="5">The sequence shown here is derived from an EMBL/GenBank/DDBJ whole genome shotgun (WGS) entry which is preliminary data.</text>
</comment>
<evidence type="ECO:0000256" key="1">
    <source>
        <dbReference type="ARBA" id="ARBA00022670"/>
    </source>
</evidence>
<dbReference type="GO" id="GO:0000139">
    <property type="term" value="C:Golgi membrane"/>
    <property type="evidence" value="ECO:0007669"/>
    <property type="project" value="TreeGrafter"/>
</dbReference>
<evidence type="ECO:0000256" key="2">
    <source>
        <dbReference type="ARBA" id="ARBA00022801"/>
    </source>
</evidence>
<dbReference type="InterPro" id="IPR009030">
    <property type="entry name" value="Growth_fac_rcpt_cys_sf"/>
</dbReference>
<dbReference type="InterPro" id="IPR006211">
    <property type="entry name" value="Furin-like_Cys-rich_dom"/>
</dbReference>
<protein>
    <submittedName>
        <fullName evidence="5">Proprotein convertase subtilisin/kexin type 6</fullName>
    </submittedName>
</protein>
<dbReference type="GO" id="GO:0004252">
    <property type="term" value="F:serine-type endopeptidase activity"/>
    <property type="evidence" value="ECO:0007669"/>
    <property type="project" value="InterPro"/>
</dbReference>
<dbReference type="EMBL" id="CASHTH010000394">
    <property type="protein sequence ID" value="CAI8000238.1"/>
    <property type="molecule type" value="Genomic_DNA"/>
</dbReference>
<sequence length="210" mass="23505">MRFTGYGAPYDYGDFYSELYSSDSGEDIYDWLQSPHPRRGDVEIELTSPAGTRSILLPNRDYDFVNTEGYDNWPFMSVHFWGEDPTGTWTLRTTFRASSGHIAVKDASVTMLGVAEVPISASTLPPSCHPTCVRGCHAEGPENCDACKNFRLISTLECVDDCPNGTHPFNKYCVIDSEDDVNGIQCPTDEVESYIDAKSVGLGVWQWLYW</sequence>
<dbReference type="CDD" id="cd00064">
    <property type="entry name" value="FU"/>
    <property type="match status" value="1"/>
</dbReference>
<dbReference type="InterPro" id="IPR002884">
    <property type="entry name" value="P_dom"/>
</dbReference>
<evidence type="ECO:0000313" key="5">
    <source>
        <dbReference type="EMBL" id="CAI8000238.1"/>
    </source>
</evidence>
<dbReference type="GO" id="GO:0016485">
    <property type="term" value="P:protein processing"/>
    <property type="evidence" value="ECO:0007669"/>
    <property type="project" value="TreeGrafter"/>
</dbReference>
<dbReference type="Proteomes" id="UP001174909">
    <property type="component" value="Unassembled WGS sequence"/>
</dbReference>
<proteinExistence type="predicted"/>
<dbReference type="Pfam" id="PF00757">
    <property type="entry name" value="Furin-like"/>
    <property type="match status" value="1"/>
</dbReference>
<evidence type="ECO:0000259" key="4">
    <source>
        <dbReference type="PROSITE" id="PS51829"/>
    </source>
</evidence>
<dbReference type="PROSITE" id="PS51829">
    <property type="entry name" value="P_HOMO_B"/>
    <property type="match status" value="1"/>
</dbReference>
<dbReference type="AlphaFoldDB" id="A0AA35W5K1"/>
<dbReference type="Gene3D" id="2.10.220.10">
    <property type="entry name" value="Hormone Receptor, Insulin-like Growth Factor Receptor 1, Chain A, domain 2"/>
    <property type="match status" value="1"/>
</dbReference>
<dbReference type="InterPro" id="IPR008979">
    <property type="entry name" value="Galactose-bd-like_sf"/>
</dbReference>
<reference evidence="5" key="1">
    <citation type="submission" date="2023-03" db="EMBL/GenBank/DDBJ databases">
        <authorList>
            <person name="Steffen K."/>
            <person name="Cardenas P."/>
        </authorList>
    </citation>
    <scope>NUCLEOTIDE SEQUENCE</scope>
</reference>
<dbReference type="SUPFAM" id="SSF57184">
    <property type="entry name" value="Growth factor receptor domain"/>
    <property type="match status" value="1"/>
</dbReference>
<dbReference type="PANTHER" id="PTHR42884:SF14">
    <property type="entry name" value="NEUROENDOCRINE CONVERTASE 1"/>
    <property type="match status" value="1"/>
</dbReference>
<dbReference type="PANTHER" id="PTHR42884">
    <property type="entry name" value="PROPROTEIN CONVERTASE SUBTILISIN/KEXIN-RELATED"/>
    <property type="match status" value="1"/>
</dbReference>
<evidence type="ECO:0000256" key="3">
    <source>
        <dbReference type="ARBA" id="ARBA00022825"/>
    </source>
</evidence>
<dbReference type="Gene3D" id="2.60.120.260">
    <property type="entry name" value="Galactose-binding domain-like"/>
    <property type="match status" value="1"/>
</dbReference>
<keyword evidence="1" id="KW-0645">Protease</keyword>
<dbReference type="Pfam" id="PF01483">
    <property type="entry name" value="P_proprotein"/>
    <property type="match status" value="1"/>
</dbReference>
<dbReference type="SUPFAM" id="SSF49785">
    <property type="entry name" value="Galactose-binding domain-like"/>
    <property type="match status" value="1"/>
</dbReference>
<dbReference type="GO" id="GO:0005802">
    <property type="term" value="C:trans-Golgi network"/>
    <property type="evidence" value="ECO:0007669"/>
    <property type="project" value="TreeGrafter"/>
</dbReference>
<gene>
    <name evidence="5" type="ORF">GBAR_LOCUS2875</name>
</gene>